<gene>
    <name evidence="1" type="ORF">LCGC14_1875710</name>
</gene>
<protein>
    <submittedName>
        <fullName evidence="1">Uncharacterized protein</fullName>
    </submittedName>
</protein>
<proteinExistence type="predicted"/>
<organism evidence="1">
    <name type="scientific">marine sediment metagenome</name>
    <dbReference type="NCBI Taxonomy" id="412755"/>
    <lineage>
        <taxon>unclassified sequences</taxon>
        <taxon>metagenomes</taxon>
        <taxon>ecological metagenomes</taxon>
    </lineage>
</organism>
<sequence length="122" mass="14285">MDEQLFREESEKLLVYLAIETQADPFEKNVNLSHLNPLPINAIITDLSAGRIIYKLPGILTEKAKIVICEKKHRPLLEMSYKLKVLGETDYYEGYKVNGKFQIFELDKDYIRLYIFIKQLSD</sequence>
<comment type="caution">
    <text evidence="1">The sequence shown here is derived from an EMBL/GenBank/DDBJ whole genome shotgun (WGS) entry which is preliminary data.</text>
</comment>
<evidence type="ECO:0000313" key="1">
    <source>
        <dbReference type="EMBL" id="KKL93336.1"/>
    </source>
</evidence>
<accession>A0A0F9GRU5</accession>
<name>A0A0F9GRU5_9ZZZZ</name>
<dbReference type="EMBL" id="LAZR01019217">
    <property type="protein sequence ID" value="KKL93336.1"/>
    <property type="molecule type" value="Genomic_DNA"/>
</dbReference>
<dbReference type="AlphaFoldDB" id="A0A0F9GRU5"/>
<reference evidence="1" key="1">
    <citation type="journal article" date="2015" name="Nature">
        <title>Complex archaea that bridge the gap between prokaryotes and eukaryotes.</title>
        <authorList>
            <person name="Spang A."/>
            <person name="Saw J.H."/>
            <person name="Jorgensen S.L."/>
            <person name="Zaremba-Niedzwiedzka K."/>
            <person name="Martijn J."/>
            <person name="Lind A.E."/>
            <person name="van Eijk R."/>
            <person name="Schleper C."/>
            <person name="Guy L."/>
            <person name="Ettema T.J."/>
        </authorList>
    </citation>
    <scope>NUCLEOTIDE SEQUENCE</scope>
</reference>